<keyword evidence="1" id="KW-0732">Signal</keyword>
<feature type="non-terminal residue" evidence="2">
    <location>
        <position position="1"/>
    </location>
</feature>
<feature type="chain" id="PRO_5029543206" evidence="1">
    <location>
        <begin position="28"/>
        <end position="66"/>
    </location>
</feature>
<reference evidence="2 3" key="1">
    <citation type="submission" date="2020-04" db="EMBL/GenBank/DDBJ databases">
        <title>Perkinsus olseni comparative genomics.</title>
        <authorList>
            <person name="Bogema D.R."/>
        </authorList>
    </citation>
    <scope>NUCLEOTIDE SEQUENCE [LARGE SCALE GENOMIC DNA]</scope>
    <source>
        <strain evidence="2">ATCC PRA-205</strain>
    </source>
</reference>
<dbReference type="EMBL" id="JABANM010023343">
    <property type="protein sequence ID" value="KAF4718035.1"/>
    <property type="molecule type" value="Genomic_DNA"/>
</dbReference>
<accession>A0A7J6RBQ2</accession>
<sequence>LLSFILAKFYHRFPLLALVLSLGLVKANPVKPDYFRTALQGEDIPHRAYLDSLMPEDQVTIQFCQS</sequence>
<evidence type="ECO:0000313" key="2">
    <source>
        <dbReference type="EMBL" id="KAF4718035.1"/>
    </source>
</evidence>
<comment type="caution">
    <text evidence="2">The sequence shown here is derived from an EMBL/GenBank/DDBJ whole genome shotgun (WGS) entry which is preliminary data.</text>
</comment>
<dbReference type="Proteomes" id="UP000574390">
    <property type="component" value="Unassembled WGS sequence"/>
</dbReference>
<proteinExistence type="predicted"/>
<feature type="signal peptide" evidence="1">
    <location>
        <begin position="1"/>
        <end position="27"/>
    </location>
</feature>
<evidence type="ECO:0000256" key="1">
    <source>
        <dbReference type="SAM" id="SignalP"/>
    </source>
</evidence>
<evidence type="ECO:0000313" key="3">
    <source>
        <dbReference type="Proteomes" id="UP000574390"/>
    </source>
</evidence>
<gene>
    <name evidence="2" type="ORF">FOZ62_001568</name>
</gene>
<name>A0A7J6RBQ2_PEROL</name>
<organism evidence="2 3">
    <name type="scientific">Perkinsus olseni</name>
    <name type="common">Perkinsus atlanticus</name>
    <dbReference type="NCBI Taxonomy" id="32597"/>
    <lineage>
        <taxon>Eukaryota</taxon>
        <taxon>Sar</taxon>
        <taxon>Alveolata</taxon>
        <taxon>Perkinsozoa</taxon>
        <taxon>Perkinsea</taxon>
        <taxon>Perkinsida</taxon>
        <taxon>Perkinsidae</taxon>
        <taxon>Perkinsus</taxon>
    </lineage>
</organism>
<dbReference type="AlphaFoldDB" id="A0A7J6RBQ2"/>
<protein>
    <submittedName>
        <fullName evidence="2">Uncharacterized protein</fullName>
    </submittedName>
</protein>